<sequence>MNAVSFSLADLLFANGPAADRADKMGLYGQFIGAWEMDAILTADDGSRSTGRGRIRFAWALEGRAIQDVWALPGVFYGTTLRIYDPGLDAWHILWSDPVRQYYTRQIGRAEGPDIVQLGKTDVGVPVRWSFREITPESFRWLGERSLDDGRTWHEQAEYRAHRLGG</sequence>
<dbReference type="Proteomes" id="UP000646365">
    <property type="component" value="Unassembled WGS sequence"/>
</dbReference>
<dbReference type="AlphaFoldDB" id="A0A8J3E3L4"/>
<protein>
    <recommendedName>
        <fullName evidence="3">DUF1579 domain-containing protein</fullName>
    </recommendedName>
</protein>
<name>A0A8J3E3L4_9PROT</name>
<evidence type="ECO:0008006" key="3">
    <source>
        <dbReference type="Google" id="ProtNLM"/>
    </source>
</evidence>
<reference evidence="1" key="2">
    <citation type="submission" date="2020-09" db="EMBL/GenBank/DDBJ databases">
        <authorList>
            <person name="Sun Q."/>
            <person name="Zhou Y."/>
        </authorList>
    </citation>
    <scope>NUCLEOTIDE SEQUENCE</scope>
    <source>
        <strain evidence="1">CGMCC 1.15725</strain>
    </source>
</reference>
<gene>
    <name evidence="1" type="ORF">GCM10011611_41850</name>
</gene>
<keyword evidence="2" id="KW-1185">Reference proteome</keyword>
<accession>A0A8J3E3L4</accession>
<dbReference type="EMBL" id="BMJQ01000011">
    <property type="protein sequence ID" value="GGF31317.1"/>
    <property type="molecule type" value="Genomic_DNA"/>
</dbReference>
<evidence type="ECO:0000313" key="2">
    <source>
        <dbReference type="Proteomes" id="UP000646365"/>
    </source>
</evidence>
<reference evidence="1" key="1">
    <citation type="journal article" date="2014" name="Int. J. Syst. Evol. Microbiol.">
        <title>Complete genome sequence of Corynebacterium casei LMG S-19264T (=DSM 44701T), isolated from a smear-ripened cheese.</title>
        <authorList>
            <consortium name="US DOE Joint Genome Institute (JGI-PGF)"/>
            <person name="Walter F."/>
            <person name="Albersmeier A."/>
            <person name="Kalinowski J."/>
            <person name="Ruckert C."/>
        </authorList>
    </citation>
    <scope>NUCLEOTIDE SEQUENCE</scope>
    <source>
        <strain evidence="1">CGMCC 1.15725</strain>
    </source>
</reference>
<proteinExistence type="predicted"/>
<evidence type="ECO:0000313" key="1">
    <source>
        <dbReference type="EMBL" id="GGF31317.1"/>
    </source>
</evidence>
<dbReference type="RefSeq" id="WP_189049385.1">
    <property type="nucleotide sequence ID" value="NZ_BMJQ01000011.1"/>
</dbReference>
<organism evidence="1 2">
    <name type="scientific">Aliidongia dinghuensis</name>
    <dbReference type="NCBI Taxonomy" id="1867774"/>
    <lineage>
        <taxon>Bacteria</taxon>
        <taxon>Pseudomonadati</taxon>
        <taxon>Pseudomonadota</taxon>
        <taxon>Alphaproteobacteria</taxon>
        <taxon>Rhodospirillales</taxon>
        <taxon>Dongiaceae</taxon>
        <taxon>Aliidongia</taxon>
    </lineage>
</organism>
<comment type="caution">
    <text evidence="1">The sequence shown here is derived from an EMBL/GenBank/DDBJ whole genome shotgun (WGS) entry which is preliminary data.</text>
</comment>